<dbReference type="RefSeq" id="WP_006782073.1">
    <property type="nucleotide sequence ID" value="NZ_CP040506.1"/>
</dbReference>
<keyword evidence="3" id="KW-0804">Transcription</keyword>
<dbReference type="InterPro" id="IPR025996">
    <property type="entry name" value="MT1864/Rv1816-like_C"/>
</dbReference>
<dbReference type="Proteomes" id="UP000005384">
    <property type="component" value="Unassembled WGS sequence"/>
</dbReference>
<evidence type="ECO:0000313" key="7">
    <source>
        <dbReference type="Proteomes" id="UP000005384"/>
    </source>
</evidence>
<organism evidence="6 7">
    <name type="scientific">Hungatella hathewayi WAL-18680</name>
    <dbReference type="NCBI Taxonomy" id="742737"/>
    <lineage>
        <taxon>Bacteria</taxon>
        <taxon>Bacillati</taxon>
        <taxon>Bacillota</taxon>
        <taxon>Clostridia</taxon>
        <taxon>Lachnospirales</taxon>
        <taxon>Lachnospiraceae</taxon>
        <taxon>Hungatella</taxon>
    </lineage>
</organism>
<evidence type="ECO:0000256" key="3">
    <source>
        <dbReference type="ARBA" id="ARBA00023163"/>
    </source>
</evidence>
<comment type="caution">
    <text evidence="6">The sequence shown here is derived from an EMBL/GenBank/DDBJ whole genome shotgun (WGS) entry which is preliminary data.</text>
</comment>
<dbReference type="Pfam" id="PF00440">
    <property type="entry name" value="TetR_N"/>
    <property type="match status" value="1"/>
</dbReference>
<evidence type="ECO:0000259" key="5">
    <source>
        <dbReference type="PROSITE" id="PS50977"/>
    </source>
</evidence>
<evidence type="ECO:0000313" key="6">
    <source>
        <dbReference type="EMBL" id="EHI57922.1"/>
    </source>
</evidence>
<keyword evidence="7" id="KW-1185">Reference proteome</keyword>
<evidence type="ECO:0000256" key="4">
    <source>
        <dbReference type="PROSITE-ProRule" id="PRU00335"/>
    </source>
</evidence>
<dbReference type="InterPro" id="IPR001647">
    <property type="entry name" value="HTH_TetR"/>
</dbReference>
<sequence length="195" mass="22289">MKEKPYHHGNLQTELIEEGLALIHEEGRGNFSLRKLAKRLGVSPTACYNHYPTVDELLAEMKRYVKKKFSDALIAGVTDEMYSDYPMLGMGKAYVNFFAENPHYFTFVYDSDDYRITLTEHSFEGDFEPFHIFKDAAVQCMKEAQIEEANFHDNLVAMWAATHGLAAMANMKGFHYDGDWGQLAVKLLLTKVTLC</sequence>
<dbReference type="AlphaFoldDB" id="G5IKQ4"/>
<dbReference type="EMBL" id="ADLN01000114">
    <property type="protein sequence ID" value="EHI57922.1"/>
    <property type="molecule type" value="Genomic_DNA"/>
</dbReference>
<dbReference type="GO" id="GO:0003677">
    <property type="term" value="F:DNA binding"/>
    <property type="evidence" value="ECO:0007669"/>
    <property type="project" value="UniProtKB-UniRule"/>
</dbReference>
<protein>
    <recommendedName>
        <fullName evidence="5">HTH tetR-type domain-containing protein</fullName>
    </recommendedName>
</protein>
<reference evidence="6 7" key="1">
    <citation type="submission" date="2011-08" db="EMBL/GenBank/DDBJ databases">
        <title>The Genome Sequence of Clostridium hathewayi WAL-18680.</title>
        <authorList>
            <consortium name="The Broad Institute Genome Sequencing Platform"/>
            <person name="Earl A."/>
            <person name="Ward D."/>
            <person name="Feldgarden M."/>
            <person name="Gevers D."/>
            <person name="Finegold S.M."/>
            <person name="Summanen P.H."/>
            <person name="Molitoris D.R."/>
            <person name="Song M."/>
            <person name="Daigneault M."/>
            <person name="Allen-Vercoe E."/>
            <person name="Young S.K."/>
            <person name="Zeng Q."/>
            <person name="Gargeya S."/>
            <person name="Fitzgerald M."/>
            <person name="Haas B."/>
            <person name="Abouelleil A."/>
            <person name="Alvarado L."/>
            <person name="Arachchi H.M."/>
            <person name="Berlin A."/>
            <person name="Brown A."/>
            <person name="Chapman S.B."/>
            <person name="Chen Z."/>
            <person name="Dunbar C."/>
            <person name="Freedman E."/>
            <person name="Gearin G."/>
            <person name="Gellesch M."/>
            <person name="Goldberg J."/>
            <person name="Griggs A."/>
            <person name="Gujja S."/>
            <person name="Heiman D."/>
            <person name="Howarth C."/>
            <person name="Larson L."/>
            <person name="Lui A."/>
            <person name="MacDonald P.J.P."/>
            <person name="Montmayeur A."/>
            <person name="Murphy C."/>
            <person name="Neiman D."/>
            <person name="Pearson M."/>
            <person name="Priest M."/>
            <person name="Roberts A."/>
            <person name="Saif S."/>
            <person name="Shea T."/>
            <person name="Shenoy N."/>
            <person name="Sisk P."/>
            <person name="Stolte C."/>
            <person name="Sykes S."/>
            <person name="Wortman J."/>
            <person name="Nusbaum C."/>
            <person name="Birren B."/>
        </authorList>
    </citation>
    <scope>NUCLEOTIDE SEQUENCE [LARGE SCALE GENOMIC DNA]</scope>
    <source>
        <strain evidence="6 7">WAL-18680</strain>
    </source>
</reference>
<keyword evidence="1" id="KW-0805">Transcription regulation</keyword>
<name>G5IKQ4_9FIRM</name>
<dbReference type="PROSITE" id="PS50977">
    <property type="entry name" value="HTH_TETR_2"/>
    <property type="match status" value="1"/>
</dbReference>
<dbReference type="SUPFAM" id="SSF46689">
    <property type="entry name" value="Homeodomain-like"/>
    <property type="match status" value="1"/>
</dbReference>
<evidence type="ECO:0000256" key="1">
    <source>
        <dbReference type="ARBA" id="ARBA00023015"/>
    </source>
</evidence>
<dbReference type="HOGENOM" id="CLU_069356_40_0_9"/>
<feature type="DNA-binding region" description="H-T-H motif" evidence="4">
    <location>
        <begin position="32"/>
        <end position="51"/>
    </location>
</feature>
<dbReference type="PATRIC" id="fig|742737.3.peg.4064"/>
<dbReference type="InterPro" id="IPR036271">
    <property type="entry name" value="Tet_transcr_reg_TetR-rel_C_sf"/>
</dbReference>
<dbReference type="OrthoDB" id="9179041at2"/>
<dbReference type="InterPro" id="IPR009057">
    <property type="entry name" value="Homeodomain-like_sf"/>
</dbReference>
<keyword evidence="2 4" id="KW-0238">DNA-binding</keyword>
<accession>G5IKQ4</accession>
<dbReference type="SUPFAM" id="SSF48498">
    <property type="entry name" value="Tetracyclin repressor-like, C-terminal domain"/>
    <property type="match status" value="1"/>
</dbReference>
<proteinExistence type="predicted"/>
<evidence type="ECO:0000256" key="2">
    <source>
        <dbReference type="ARBA" id="ARBA00023125"/>
    </source>
</evidence>
<dbReference type="Pfam" id="PF13305">
    <property type="entry name" value="TetR_C_33"/>
    <property type="match status" value="1"/>
</dbReference>
<gene>
    <name evidence="6" type="ORF">HMPREF9473_04082</name>
</gene>
<feature type="domain" description="HTH tetR-type" evidence="5">
    <location>
        <begin position="9"/>
        <end position="69"/>
    </location>
</feature>
<dbReference type="Gene3D" id="1.10.357.10">
    <property type="entry name" value="Tetracycline Repressor, domain 2"/>
    <property type="match status" value="1"/>
</dbReference>